<evidence type="ECO:0000313" key="1">
    <source>
        <dbReference type="EMBL" id="CDF59146.1"/>
    </source>
</evidence>
<sequence>MKLCTIKKSKVFALLIFPKKTPSIPIKLLQNKINLLKKGRVN</sequence>
<organism evidence="1 2">
    <name type="scientific">Thermobrachium celere DSM 8682</name>
    <dbReference type="NCBI Taxonomy" id="941824"/>
    <lineage>
        <taxon>Bacteria</taxon>
        <taxon>Bacillati</taxon>
        <taxon>Bacillota</taxon>
        <taxon>Clostridia</taxon>
        <taxon>Eubacteriales</taxon>
        <taxon>Clostridiaceae</taxon>
        <taxon>Thermobrachium</taxon>
    </lineage>
</organism>
<dbReference type="HOGENOM" id="CLU_3259077_0_0_9"/>
<proteinExistence type="predicted"/>
<name>R7RUG8_9CLOT</name>
<accession>R7RUG8</accession>
<dbReference type="EMBL" id="CAVN010000149">
    <property type="protein sequence ID" value="CDF59146.1"/>
    <property type="molecule type" value="Genomic_DNA"/>
</dbReference>
<dbReference type="Proteomes" id="UP000014923">
    <property type="component" value="Unassembled WGS sequence"/>
</dbReference>
<evidence type="ECO:0000313" key="2">
    <source>
        <dbReference type="Proteomes" id="UP000014923"/>
    </source>
</evidence>
<keyword evidence="2" id="KW-1185">Reference proteome</keyword>
<dbReference type="AlphaFoldDB" id="R7RUG8"/>
<reference evidence="1" key="1">
    <citation type="submission" date="2013-03" db="EMBL/GenBank/DDBJ databases">
        <title>Draft genome sequence of the hydrogen-ethanol-producing anaerobic alkalithermophilic Caloramator celere.</title>
        <authorList>
            <person name="Ciranna A."/>
            <person name="Larjo A."/>
            <person name="Kivisto A."/>
            <person name="Santala V."/>
            <person name="Roos C."/>
            <person name="Karp M."/>
        </authorList>
    </citation>
    <scope>NUCLEOTIDE SEQUENCE [LARGE SCALE GENOMIC DNA]</scope>
    <source>
        <strain evidence="1">DSM 8682</strain>
    </source>
</reference>
<comment type="caution">
    <text evidence="1">The sequence shown here is derived from an EMBL/GenBank/DDBJ whole genome shotgun (WGS) entry which is preliminary data.</text>
</comment>
<protein>
    <submittedName>
        <fullName evidence="1">Uncharacterized protein</fullName>
    </submittedName>
</protein>
<gene>
    <name evidence="1" type="ORF">TCEL_02214</name>
</gene>